<dbReference type="PROSITE" id="PS51203">
    <property type="entry name" value="CS"/>
    <property type="match status" value="1"/>
</dbReference>
<dbReference type="CDD" id="cd06467">
    <property type="entry name" value="p23_NUDC_like"/>
    <property type="match status" value="1"/>
</dbReference>
<accession>A0A1B0AK34</accession>
<dbReference type="Proteomes" id="UP000092445">
    <property type="component" value="Unassembled WGS sequence"/>
</dbReference>
<evidence type="ECO:0000256" key="5">
    <source>
        <dbReference type="ARBA" id="ARBA00023242"/>
    </source>
</evidence>
<dbReference type="InterPro" id="IPR007052">
    <property type="entry name" value="CS_dom"/>
</dbReference>
<dbReference type="Pfam" id="PF04969">
    <property type="entry name" value="CS"/>
    <property type="match status" value="1"/>
</dbReference>
<dbReference type="InterPro" id="IPR008978">
    <property type="entry name" value="HSP20-like_chaperone"/>
</dbReference>
<evidence type="ECO:0000313" key="7">
    <source>
        <dbReference type="EnsemblMetazoa" id="GPAI048305-PA"/>
    </source>
</evidence>
<sequence length="590" mass="67672">MPKIVELRQDRSLICNNFHGYKLSLDAIPVFRQELAAAPFKAEPNEEQYSFLHSELFSMQNLLQVDPWSRKQSYFVNSLSEIVRASYDENNGRPEDVKVVSKVDVIKRTSPNADYRKIGDYNYTLRFISEKYCVLCDGIQSLILFDTGDRLKAMEWKVIAECSIKGDFKANEERNFTIFDCRLDIIQDQKQISLALGHVQRVDLPPSPKGGSCTYYMYVHWAKWRLVEQQWDFEILDTLESKGSLYYCAFEPRAESLIVCGNREVVWRSQKVTQLAETYSEEKQQLHGDVCKGEFKAFTWSQTDDDLIVKFSIKPNKDKNDYNVKCTANEITVKCNDEILLEQQQLFGKIDQDLTTWTIENNFLQISLMKQSSGIGWPYLLANERGPKESINGSVNNSVPLEQRPIANLEAPLEDCDFPLNSVEDEIIISRFHLKTRSTTHNILLGSTPPLFTTSLRAGYPLALVTRQDVDACLWLLQYHPSKPDEWSLRHEGNLHAFGYIQASKQQKKFIDCSPDLSYVLICESHRHVFLYKSKHDNANGLRNRNGPQITVGKQHLITLGDDGEVLGLSTADDVAIILTTKYLLYLQIS</sequence>
<dbReference type="PANTHER" id="PTHR21664">
    <property type="entry name" value="CHRONIC MYELOGENOUS LEUKEMIA TUMOR ANTIGEN 66"/>
    <property type="match status" value="1"/>
</dbReference>
<keyword evidence="8" id="KW-1185">Reference proteome</keyword>
<feature type="domain" description="CS" evidence="6">
    <location>
        <begin position="293"/>
        <end position="381"/>
    </location>
</feature>
<dbReference type="PANTHER" id="PTHR21664:SF1">
    <property type="entry name" value="NUDC DOMAIN-CONTAINING PROTEIN 1"/>
    <property type="match status" value="1"/>
</dbReference>
<evidence type="ECO:0000256" key="4">
    <source>
        <dbReference type="ARBA" id="ARBA00022490"/>
    </source>
</evidence>
<evidence type="ECO:0000256" key="3">
    <source>
        <dbReference type="ARBA" id="ARBA00018915"/>
    </source>
</evidence>
<evidence type="ECO:0000259" key="6">
    <source>
        <dbReference type="PROSITE" id="PS51203"/>
    </source>
</evidence>
<dbReference type="SUPFAM" id="SSF49764">
    <property type="entry name" value="HSP20-like chaperones"/>
    <property type="match status" value="1"/>
</dbReference>
<comment type="subcellular location">
    <subcellularLocation>
        <location evidence="2">Cytoplasm</location>
    </subcellularLocation>
    <subcellularLocation>
        <location evidence="1">Nucleus</location>
    </subcellularLocation>
</comment>
<dbReference type="GO" id="GO:0005634">
    <property type="term" value="C:nucleus"/>
    <property type="evidence" value="ECO:0007669"/>
    <property type="project" value="UniProtKB-SubCell"/>
</dbReference>
<reference evidence="7" key="2">
    <citation type="submission" date="2020-05" db="UniProtKB">
        <authorList>
            <consortium name="EnsemblMetazoa"/>
        </authorList>
    </citation>
    <scope>IDENTIFICATION</scope>
    <source>
        <strain evidence="7">IAEA</strain>
    </source>
</reference>
<dbReference type="AlphaFoldDB" id="A0A1B0AK34"/>
<evidence type="ECO:0000256" key="1">
    <source>
        <dbReference type="ARBA" id="ARBA00004123"/>
    </source>
</evidence>
<dbReference type="InterPro" id="IPR037895">
    <property type="entry name" value="NUDCD1"/>
</dbReference>
<keyword evidence="4" id="KW-0963">Cytoplasm</keyword>
<dbReference type="Gene3D" id="2.60.40.790">
    <property type="match status" value="1"/>
</dbReference>
<dbReference type="GO" id="GO:0005737">
    <property type="term" value="C:cytoplasm"/>
    <property type="evidence" value="ECO:0007669"/>
    <property type="project" value="UniProtKB-SubCell"/>
</dbReference>
<evidence type="ECO:0000256" key="2">
    <source>
        <dbReference type="ARBA" id="ARBA00004496"/>
    </source>
</evidence>
<reference evidence="8" key="1">
    <citation type="submission" date="2014-03" db="EMBL/GenBank/DDBJ databases">
        <authorList>
            <person name="Aksoy S."/>
            <person name="Warren W."/>
            <person name="Wilson R.K."/>
        </authorList>
    </citation>
    <scope>NUCLEOTIDE SEQUENCE [LARGE SCALE GENOMIC DNA]</scope>
    <source>
        <strain evidence="8">IAEA</strain>
    </source>
</reference>
<dbReference type="VEuPathDB" id="VectorBase:GPAI048305"/>
<dbReference type="EnsemblMetazoa" id="GPAI048305-RA">
    <property type="protein sequence ID" value="GPAI048305-PA"/>
    <property type="gene ID" value="GPAI048305"/>
</dbReference>
<proteinExistence type="predicted"/>
<protein>
    <recommendedName>
        <fullName evidence="3">NudC domain-containing protein 1</fullName>
    </recommendedName>
</protein>
<keyword evidence="5" id="KW-0539">Nucleus</keyword>
<dbReference type="STRING" id="7398.A0A1B0AK34"/>
<name>A0A1B0AK34_GLOPL</name>
<evidence type="ECO:0000313" key="8">
    <source>
        <dbReference type="Proteomes" id="UP000092445"/>
    </source>
</evidence>
<organism evidence="7 8">
    <name type="scientific">Glossina pallidipes</name>
    <name type="common">Tsetse fly</name>
    <dbReference type="NCBI Taxonomy" id="7398"/>
    <lineage>
        <taxon>Eukaryota</taxon>
        <taxon>Metazoa</taxon>
        <taxon>Ecdysozoa</taxon>
        <taxon>Arthropoda</taxon>
        <taxon>Hexapoda</taxon>
        <taxon>Insecta</taxon>
        <taxon>Pterygota</taxon>
        <taxon>Neoptera</taxon>
        <taxon>Endopterygota</taxon>
        <taxon>Diptera</taxon>
        <taxon>Brachycera</taxon>
        <taxon>Muscomorpha</taxon>
        <taxon>Hippoboscoidea</taxon>
        <taxon>Glossinidae</taxon>
        <taxon>Glossina</taxon>
    </lineage>
</organism>